<dbReference type="Gene3D" id="3.30.200.20">
    <property type="entry name" value="Phosphorylase Kinase, domain 1"/>
    <property type="match status" value="1"/>
</dbReference>
<dbReference type="InterPro" id="IPR037069">
    <property type="entry name" value="AcylCoA_DH/ox_N_sf"/>
</dbReference>
<dbReference type="FunFam" id="2.40.110.10:FF:000001">
    <property type="entry name" value="Acyl-CoA dehydrogenase, mitochondrial"/>
    <property type="match status" value="1"/>
</dbReference>
<evidence type="ECO:0000256" key="14">
    <source>
        <dbReference type="ARBA" id="ARBA00044204"/>
    </source>
</evidence>
<dbReference type="PANTHER" id="PTHR43884:SF12">
    <property type="entry name" value="ISOVALERYL-COA DEHYDROGENASE, MITOCHONDRIAL-RELATED"/>
    <property type="match status" value="1"/>
</dbReference>
<reference evidence="24" key="1">
    <citation type="submission" date="2014-09" db="EMBL/GenBank/DDBJ databases">
        <authorList>
            <person name="Sharma Rahul"/>
            <person name="Thines Marco"/>
        </authorList>
    </citation>
    <scope>NUCLEOTIDE SEQUENCE [LARGE SCALE GENOMIC DNA]</scope>
</reference>
<dbReference type="Gene3D" id="1.20.140.10">
    <property type="entry name" value="Butyryl-CoA Dehydrogenase, subunit A, domain 3"/>
    <property type="match status" value="1"/>
</dbReference>
<dbReference type="SUPFAM" id="SSF47203">
    <property type="entry name" value="Acyl-CoA dehydrogenase C-terminal domain-like"/>
    <property type="match status" value="1"/>
</dbReference>
<evidence type="ECO:0000256" key="8">
    <source>
        <dbReference type="ARBA" id="ARBA00022741"/>
    </source>
</evidence>
<dbReference type="RefSeq" id="XP_024577941.1">
    <property type="nucleotide sequence ID" value="XM_024727355.1"/>
</dbReference>
<feature type="domain" description="RGS" evidence="22">
    <location>
        <begin position="53"/>
        <end position="111"/>
    </location>
</feature>
<evidence type="ECO:0000256" key="18">
    <source>
        <dbReference type="ARBA" id="ARBA00050758"/>
    </source>
</evidence>
<dbReference type="SUPFAM" id="SSF56112">
    <property type="entry name" value="Protein kinase-like (PK-like)"/>
    <property type="match status" value="1"/>
</dbReference>
<dbReference type="GeneID" id="36406965"/>
<keyword evidence="11 19" id="KW-0067">ATP-binding</keyword>
<dbReference type="CDD" id="cd05123">
    <property type="entry name" value="STKc_AGC"/>
    <property type="match status" value="1"/>
</dbReference>
<dbReference type="InterPro" id="IPR044926">
    <property type="entry name" value="RGS_subdomain_2"/>
</dbReference>
<dbReference type="GO" id="GO:0016937">
    <property type="term" value="F:short-chain fatty acyl-CoA dehydrogenase activity"/>
    <property type="evidence" value="ECO:0007669"/>
    <property type="project" value="UniProtKB-EC"/>
</dbReference>
<dbReference type="FunFam" id="1.20.140.10:FF:000004">
    <property type="entry name" value="Acyl-CoA dehydrogenase FadE25"/>
    <property type="match status" value="1"/>
</dbReference>
<dbReference type="InterPro" id="IPR000719">
    <property type="entry name" value="Prot_kinase_dom"/>
</dbReference>
<evidence type="ECO:0000313" key="24">
    <source>
        <dbReference type="Proteomes" id="UP000054928"/>
    </source>
</evidence>
<dbReference type="EC" id="1.3.8.1" evidence="4"/>
<keyword evidence="8 19" id="KW-0547">Nucleotide-binding</keyword>
<dbReference type="InterPro" id="IPR046373">
    <property type="entry name" value="Acyl-CoA_Oxase/DH_mid-dom_sf"/>
</dbReference>
<feature type="region of interest" description="Disordered" evidence="20">
    <location>
        <begin position="130"/>
        <end position="162"/>
    </location>
</feature>
<evidence type="ECO:0000256" key="7">
    <source>
        <dbReference type="ARBA" id="ARBA00022679"/>
    </source>
</evidence>
<organism evidence="23 24">
    <name type="scientific">Plasmopara halstedii</name>
    <name type="common">Downy mildew of sunflower</name>
    <dbReference type="NCBI Taxonomy" id="4781"/>
    <lineage>
        <taxon>Eukaryota</taxon>
        <taxon>Sar</taxon>
        <taxon>Stramenopiles</taxon>
        <taxon>Oomycota</taxon>
        <taxon>Peronosporomycetes</taxon>
        <taxon>Peronosporales</taxon>
        <taxon>Peronosporaceae</taxon>
        <taxon>Plasmopara</taxon>
    </lineage>
</organism>
<comment type="function">
    <text evidence="15">Short-chain specific acyl-CoA dehydrogenase is one of the acyl-CoA dehydrogenases that catalyze the first step of mitochondrial fatty acid beta-oxidation, an aerobic process breaking down fatty acids into acetyl-CoA and allowing the production of energy from fats. The first step of fatty acid beta-oxidation consists in the removal of one hydrogen from C-2 and C-3 of the straight-chain fatty acyl-CoA thioester, resulting in the formation of trans-2-enoyl-CoA. Among the different mitochondrial acyl-CoA dehydrogenases, short-chain specific acyl-CoA dehydrogenase acts specifically on acyl-CoAs with saturated 4 to 6 carbons long primary chains.</text>
</comment>
<evidence type="ECO:0000313" key="23">
    <source>
        <dbReference type="EMBL" id="CEG41572.1"/>
    </source>
</evidence>
<dbReference type="Gene3D" id="1.10.540.10">
    <property type="entry name" value="Acyl-CoA dehydrogenase/oxidase, N-terminal domain"/>
    <property type="match status" value="1"/>
</dbReference>
<keyword evidence="12" id="KW-0560">Oxidoreductase</keyword>
<keyword evidence="24" id="KW-1185">Reference proteome</keyword>
<dbReference type="PROSITE" id="PS00108">
    <property type="entry name" value="PROTEIN_KINASE_ST"/>
    <property type="match status" value="1"/>
</dbReference>
<dbReference type="PROSITE" id="PS50132">
    <property type="entry name" value="RGS"/>
    <property type="match status" value="1"/>
</dbReference>
<evidence type="ECO:0000256" key="19">
    <source>
        <dbReference type="PROSITE-ProRule" id="PRU10141"/>
    </source>
</evidence>
<dbReference type="Pfam" id="PF00441">
    <property type="entry name" value="Acyl-CoA_dh_1"/>
    <property type="match status" value="1"/>
</dbReference>
<dbReference type="InterPro" id="IPR006091">
    <property type="entry name" value="Acyl-CoA_Oxase/DH_mid-dom"/>
</dbReference>
<comment type="catalytic activity">
    <reaction evidence="18">
        <text>butanoyl-CoA + oxidized [electron-transfer flavoprotein] + H(+) = (2E)-butenoyl-CoA + reduced [electron-transfer flavoprotein]</text>
        <dbReference type="Rhea" id="RHEA:24004"/>
        <dbReference type="Rhea" id="RHEA-COMP:10685"/>
        <dbReference type="Rhea" id="RHEA-COMP:10686"/>
        <dbReference type="ChEBI" id="CHEBI:15378"/>
        <dbReference type="ChEBI" id="CHEBI:57332"/>
        <dbReference type="ChEBI" id="CHEBI:57371"/>
        <dbReference type="ChEBI" id="CHEBI:57692"/>
        <dbReference type="ChEBI" id="CHEBI:58307"/>
        <dbReference type="EC" id="1.3.8.1"/>
    </reaction>
    <physiologicalReaction direction="left-to-right" evidence="18">
        <dbReference type="Rhea" id="RHEA:24005"/>
    </physiologicalReaction>
</comment>
<feature type="binding site" evidence="19">
    <location>
        <position position="403"/>
    </location>
    <ligand>
        <name>ATP</name>
        <dbReference type="ChEBI" id="CHEBI:30616"/>
    </ligand>
</feature>
<dbReference type="Pfam" id="PF02771">
    <property type="entry name" value="Acyl-CoA_dh_N"/>
    <property type="match status" value="1"/>
</dbReference>
<evidence type="ECO:0000256" key="9">
    <source>
        <dbReference type="ARBA" id="ARBA00022777"/>
    </source>
</evidence>
<dbReference type="SMART" id="SM00220">
    <property type="entry name" value="S_TKc"/>
    <property type="match status" value="1"/>
</dbReference>
<dbReference type="SUPFAM" id="SSF48097">
    <property type="entry name" value="Regulator of G-protein signaling, RGS"/>
    <property type="match status" value="1"/>
</dbReference>
<dbReference type="PANTHER" id="PTHR43884">
    <property type="entry name" value="ACYL-COA DEHYDROGENASE"/>
    <property type="match status" value="1"/>
</dbReference>
<dbReference type="InterPro" id="IPR011009">
    <property type="entry name" value="Kinase-like_dom_sf"/>
</dbReference>
<evidence type="ECO:0000259" key="21">
    <source>
        <dbReference type="PROSITE" id="PS50011"/>
    </source>
</evidence>
<comment type="catalytic activity">
    <reaction evidence="17">
        <text>hexanoyl-CoA + oxidized [electron-transfer flavoprotein] + H(+) = (2E)-hexenoyl-CoA + reduced [electron-transfer flavoprotein]</text>
        <dbReference type="Rhea" id="RHEA:43464"/>
        <dbReference type="Rhea" id="RHEA-COMP:10685"/>
        <dbReference type="Rhea" id="RHEA-COMP:10686"/>
        <dbReference type="ChEBI" id="CHEBI:15378"/>
        <dbReference type="ChEBI" id="CHEBI:57692"/>
        <dbReference type="ChEBI" id="CHEBI:58307"/>
        <dbReference type="ChEBI" id="CHEBI:62077"/>
        <dbReference type="ChEBI" id="CHEBI:62620"/>
    </reaction>
    <physiologicalReaction direction="left-to-right" evidence="17">
        <dbReference type="Rhea" id="RHEA:43465"/>
    </physiologicalReaction>
</comment>
<evidence type="ECO:0000259" key="22">
    <source>
        <dbReference type="PROSITE" id="PS50132"/>
    </source>
</evidence>
<accession>A0A0P1ALK1</accession>
<evidence type="ECO:0000256" key="17">
    <source>
        <dbReference type="ARBA" id="ARBA00049192"/>
    </source>
</evidence>
<evidence type="ECO:0000256" key="5">
    <source>
        <dbReference type="ARBA" id="ARBA00022527"/>
    </source>
</evidence>
<dbReference type="InterPro" id="IPR006089">
    <property type="entry name" value="Acyl-CoA_DH_CS"/>
</dbReference>
<dbReference type="Pfam" id="PF00069">
    <property type="entry name" value="Pkinase"/>
    <property type="match status" value="1"/>
</dbReference>
<evidence type="ECO:0000256" key="20">
    <source>
        <dbReference type="SAM" id="MobiDB-lite"/>
    </source>
</evidence>
<dbReference type="PROSITE" id="PS00073">
    <property type="entry name" value="ACYL_COA_DH_2"/>
    <property type="match status" value="1"/>
</dbReference>
<dbReference type="GO" id="GO:0005524">
    <property type="term" value="F:ATP binding"/>
    <property type="evidence" value="ECO:0007669"/>
    <property type="project" value="UniProtKB-UniRule"/>
</dbReference>
<evidence type="ECO:0000256" key="3">
    <source>
        <dbReference type="ARBA" id="ARBA00009347"/>
    </source>
</evidence>
<dbReference type="Gene3D" id="2.40.110.10">
    <property type="entry name" value="Butyryl-CoA Dehydrogenase, subunit A, domain 2"/>
    <property type="match status" value="1"/>
</dbReference>
<evidence type="ECO:0000256" key="13">
    <source>
        <dbReference type="ARBA" id="ARBA00031895"/>
    </source>
</evidence>
<dbReference type="Gene3D" id="1.10.510.10">
    <property type="entry name" value="Transferase(Phosphotransferase) domain 1"/>
    <property type="match status" value="1"/>
</dbReference>
<evidence type="ECO:0000256" key="6">
    <source>
        <dbReference type="ARBA" id="ARBA00022630"/>
    </source>
</evidence>
<dbReference type="Pfam" id="PF02770">
    <property type="entry name" value="Acyl-CoA_dh_M"/>
    <property type="match status" value="1"/>
</dbReference>
<comment type="pathway">
    <text evidence="2">Lipid metabolism; mitochondrial fatty acid beta-oxidation.</text>
</comment>
<dbReference type="InterPro" id="IPR013786">
    <property type="entry name" value="AcylCoA_DH/ox_N"/>
</dbReference>
<keyword evidence="5" id="KW-0723">Serine/threonine-protein kinase</keyword>
<dbReference type="PROSITE" id="PS50011">
    <property type="entry name" value="PROTEIN_KINASE_DOM"/>
    <property type="match status" value="1"/>
</dbReference>
<evidence type="ECO:0000256" key="11">
    <source>
        <dbReference type="ARBA" id="ARBA00022840"/>
    </source>
</evidence>
<dbReference type="InterPro" id="IPR036305">
    <property type="entry name" value="RGS_sf"/>
</dbReference>
<dbReference type="AlphaFoldDB" id="A0A0P1ALK1"/>
<comment type="similarity">
    <text evidence="3">Belongs to the acyl-CoA dehydrogenase family.</text>
</comment>
<evidence type="ECO:0000256" key="15">
    <source>
        <dbReference type="ARBA" id="ARBA00045387"/>
    </source>
</evidence>
<dbReference type="InterPro" id="IPR017441">
    <property type="entry name" value="Protein_kinase_ATP_BS"/>
</dbReference>
<evidence type="ECO:0000256" key="2">
    <source>
        <dbReference type="ARBA" id="ARBA00005198"/>
    </source>
</evidence>
<dbReference type="Gene3D" id="1.10.167.10">
    <property type="entry name" value="Regulator of G-protein Signalling 4, domain 2"/>
    <property type="match status" value="1"/>
</dbReference>
<comment type="cofactor">
    <cofactor evidence="1">
        <name>FAD</name>
        <dbReference type="ChEBI" id="CHEBI:57692"/>
    </cofactor>
</comment>
<dbReference type="PROSITE" id="PS00072">
    <property type="entry name" value="ACYL_COA_DH_1"/>
    <property type="match status" value="1"/>
</dbReference>
<dbReference type="SUPFAM" id="SSF56645">
    <property type="entry name" value="Acyl-CoA dehydrogenase NM domain-like"/>
    <property type="match status" value="1"/>
</dbReference>
<sequence length="1078" mass="119406">MDELHDAIQDAQYIGAVTNSQRGPSAAFYNPTSHELSQFVERQERALGSNWLDLENLLDMPLGFYFFRRFCEAEQLGSRKLDFLVEVTKFRLLQTSEQRFGKAREIWDIFFENSTSGALRSTSRQRRSTVTIWSPASRAERRRHPPSSSPVSATTSTSAVTEISPSAAEKMAAINLHSSPDVRRSPTRMSLGCLEELNVASRTTNGIVFWRKSESKVMQSDVRSMFYTVSTDVQPLGIGGDVVQRLCTILKRKHLDSNRRDSFNCVRDGSLTRATSPTASTASTIELHDLGIDSRSESSISKNLSEKRLIADSRNCALTLFDELEGCVLCSLEHDHLKTFKASPYYKRLIVFLFLQKRRVSEEDFTALRVLGRGGFGMVHGCIKRTSASLYAMKVMNKKMIKKKRAEKLCLAERKILAMLSSPFVVCLKYSFQTPEELFLVLDLKTGGDLSFHLNRARFSETQVRFWAAQILLGIQHLHEKNIVYRDLKPENILLDEKGNCSISDLGLAVEVTPTLTGRCGTRGYWAPEMLLRDENGNRIVYNQTVDWWSYGCLIYELLYGKCPFRTSRAKALHEDKQQAYDKATLELTPVYDSKYFSPDAAELIQNLLIRDASKRLGAKGAEEIKHNEINAASQADIGLFDIANVKGIKLSEQEQAAYSGVVVYLTMFSKPLQRFSSIVTKHASNPQTRSIGFLSTLPEEHIMLRDMCRQYAAKTLKPIAGELDQNHKYPAQQVKELGEMGLMGVAIGDKYGGAGLDYLAYSIAMEEISRGCASTGVIMSVNNSLYCAPLEKFGTPEQKEQHLTPYASGEKLGCFGLSEPGNGSDAGAASTTARVTDKGYVLNGTKAWITNAHDADQAIVFATTNKSLKHKGISAFLVPTNIPGFSLGKKEDKLGIRASSTGNLIFEDVEIPKENIIGKEGDGFKIAMVTLDSGRIGIASQALGIAQASYDCAIAYAQTRKAFGIPLAKNPVIQTKLSTMATEIEAARLLTWKAAAEKDAGRPFTKLAAMAKLKASEAATFCSHQAIQVLGGMGYVSEMPAERHYRDARITEIYEGTSEIMHLVIAGALNKEFNEIN</sequence>
<dbReference type="OrthoDB" id="9988775at2759"/>
<dbReference type="CDD" id="cd01158">
    <property type="entry name" value="SCAD_SBCAD"/>
    <property type="match status" value="1"/>
</dbReference>
<dbReference type="GO" id="GO:0033539">
    <property type="term" value="P:fatty acid beta-oxidation using acyl-CoA dehydrogenase"/>
    <property type="evidence" value="ECO:0007669"/>
    <property type="project" value="TreeGrafter"/>
</dbReference>
<comment type="catalytic activity">
    <reaction evidence="16">
        <text>pentanoyl-CoA + oxidized [electron-transfer flavoprotein] + H(+) = (2E)-pentenoyl-CoA + reduced [electron-transfer flavoprotein]</text>
        <dbReference type="Rhea" id="RHEA:43456"/>
        <dbReference type="Rhea" id="RHEA-COMP:10685"/>
        <dbReference type="Rhea" id="RHEA-COMP:10686"/>
        <dbReference type="ChEBI" id="CHEBI:15378"/>
        <dbReference type="ChEBI" id="CHEBI:57389"/>
        <dbReference type="ChEBI" id="CHEBI:57692"/>
        <dbReference type="ChEBI" id="CHEBI:58307"/>
        <dbReference type="ChEBI" id="CHEBI:86160"/>
    </reaction>
    <physiologicalReaction direction="left-to-right" evidence="16">
        <dbReference type="Rhea" id="RHEA:43457"/>
    </physiologicalReaction>
</comment>
<dbReference type="GO" id="GO:0050660">
    <property type="term" value="F:flavin adenine dinucleotide binding"/>
    <property type="evidence" value="ECO:0007669"/>
    <property type="project" value="InterPro"/>
</dbReference>
<keyword evidence="10" id="KW-0274">FAD</keyword>
<evidence type="ECO:0000256" key="16">
    <source>
        <dbReference type="ARBA" id="ARBA00048499"/>
    </source>
</evidence>
<dbReference type="SMART" id="SM00315">
    <property type="entry name" value="RGS"/>
    <property type="match status" value="1"/>
</dbReference>
<feature type="domain" description="Protein kinase" evidence="21">
    <location>
        <begin position="365"/>
        <end position="630"/>
    </location>
</feature>
<dbReference type="EMBL" id="CCYD01000553">
    <property type="protein sequence ID" value="CEG41572.1"/>
    <property type="molecule type" value="Genomic_DNA"/>
</dbReference>
<dbReference type="STRING" id="4781.A0A0P1ALK1"/>
<feature type="compositionally biased region" description="Low complexity" evidence="20">
    <location>
        <begin position="149"/>
        <end position="161"/>
    </location>
</feature>
<dbReference type="FunFam" id="1.10.540.10:FF:000002">
    <property type="entry name" value="Acyl-CoA dehydrogenase FadE19"/>
    <property type="match status" value="1"/>
</dbReference>
<dbReference type="Proteomes" id="UP000054928">
    <property type="component" value="Unassembled WGS sequence"/>
</dbReference>
<dbReference type="InterPro" id="IPR009100">
    <property type="entry name" value="AcylCoA_DH/oxidase_NM_dom_sf"/>
</dbReference>
<dbReference type="GO" id="GO:0004674">
    <property type="term" value="F:protein serine/threonine kinase activity"/>
    <property type="evidence" value="ECO:0007669"/>
    <property type="project" value="UniProtKB-KW"/>
</dbReference>
<dbReference type="InterPro" id="IPR016137">
    <property type="entry name" value="RGS"/>
</dbReference>
<keyword evidence="7" id="KW-0808">Transferase</keyword>
<evidence type="ECO:0000256" key="10">
    <source>
        <dbReference type="ARBA" id="ARBA00022827"/>
    </source>
</evidence>
<dbReference type="InterPro" id="IPR045270">
    <property type="entry name" value="STKc_AGC"/>
</dbReference>
<keyword evidence="6" id="KW-0285">Flavoprotein</keyword>
<evidence type="ECO:0000256" key="4">
    <source>
        <dbReference type="ARBA" id="ARBA00012046"/>
    </source>
</evidence>
<dbReference type="InterPro" id="IPR036250">
    <property type="entry name" value="AcylCo_DH-like_C"/>
</dbReference>
<dbReference type="InterPro" id="IPR008271">
    <property type="entry name" value="Ser/Thr_kinase_AS"/>
</dbReference>
<dbReference type="InterPro" id="IPR009075">
    <property type="entry name" value="AcylCo_DH/oxidase_C"/>
</dbReference>
<proteinExistence type="inferred from homology"/>
<dbReference type="Pfam" id="PF00615">
    <property type="entry name" value="RGS"/>
    <property type="match status" value="1"/>
</dbReference>
<dbReference type="GO" id="GO:0046359">
    <property type="term" value="P:butyrate catabolic process"/>
    <property type="evidence" value="ECO:0007669"/>
    <property type="project" value="TreeGrafter"/>
</dbReference>
<dbReference type="PROSITE" id="PS00107">
    <property type="entry name" value="PROTEIN_KINASE_ATP"/>
    <property type="match status" value="1"/>
</dbReference>
<name>A0A0P1ALK1_PLAHL</name>
<keyword evidence="9 23" id="KW-0418">Kinase</keyword>
<protein>
    <recommendedName>
        <fullName evidence="14">Short-chain specific acyl-CoA dehydrogenase, mitochondrial</fullName>
        <ecNumber evidence="4">1.3.8.1</ecNumber>
    </recommendedName>
    <alternativeName>
        <fullName evidence="13">Butyryl-CoA dehydrogenase</fullName>
    </alternativeName>
</protein>
<evidence type="ECO:0000256" key="1">
    <source>
        <dbReference type="ARBA" id="ARBA00001974"/>
    </source>
</evidence>
<evidence type="ECO:0000256" key="12">
    <source>
        <dbReference type="ARBA" id="ARBA00023002"/>
    </source>
</evidence>